<protein>
    <submittedName>
        <fullName evidence="1">Uncharacterized protein</fullName>
    </submittedName>
</protein>
<gene>
    <name evidence="1" type="ORF">L3Q82_013523</name>
</gene>
<keyword evidence="2" id="KW-1185">Reference proteome</keyword>
<sequence length="406" mass="45190">MKLLQEMEDATTNRKFIKSQVEKRRRERMNCSLERLRTMLLQEPQQKGGTPLRVEKAEILEHTVLFLQNTAKGNTTRAEGGGGDQKHSFQDGVSTCLQRAARFLGPEGQGLWLGAALDASFAARFSRSDSSDSAGDQQRTEAHSSSSSLNHTKSILRMLRQKSKHRLHTRAFGVKSFAHPYQVPVQHGLPRVPQQAESRSQFESLKPQVEKRRRERMNRSLESLKTLLLQRQEATQRRVEKAEILEQTVLFLQNTGGKTRAEGGGGGQKHSFQDGFSTCLQKAAQFLGPEGKGLWLGAALDASFAARFSRSDSSDSAGVQRRNEAHSSSRSLLTQSSRSFLRLLMQRSGYRLCTPALPGATCVQTRGESHRSPTSLQQPHTVTSRAGKQSASQSQPASQSLWRPWP</sequence>
<evidence type="ECO:0000313" key="2">
    <source>
        <dbReference type="Proteomes" id="UP000831701"/>
    </source>
</evidence>
<reference evidence="1" key="1">
    <citation type="submission" date="2022-04" db="EMBL/GenBank/DDBJ databases">
        <title>Jade perch genome.</title>
        <authorList>
            <person name="Chao B."/>
        </authorList>
    </citation>
    <scope>NUCLEOTIDE SEQUENCE</scope>
    <source>
        <strain evidence="1">CB-2022</strain>
    </source>
</reference>
<dbReference type="Proteomes" id="UP000831701">
    <property type="component" value="Chromosome 16"/>
</dbReference>
<organism evidence="1 2">
    <name type="scientific">Scortum barcoo</name>
    <name type="common">barcoo grunter</name>
    <dbReference type="NCBI Taxonomy" id="214431"/>
    <lineage>
        <taxon>Eukaryota</taxon>
        <taxon>Metazoa</taxon>
        <taxon>Chordata</taxon>
        <taxon>Craniata</taxon>
        <taxon>Vertebrata</taxon>
        <taxon>Euteleostomi</taxon>
        <taxon>Actinopterygii</taxon>
        <taxon>Neopterygii</taxon>
        <taxon>Teleostei</taxon>
        <taxon>Neoteleostei</taxon>
        <taxon>Acanthomorphata</taxon>
        <taxon>Eupercaria</taxon>
        <taxon>Centrarchiformes</taxon>
        <taxon>Terapontoidei</taxon>
        <taxon>Terapontidae</taxon>
        <taxon>Scortum</taxon>
    </lineage>
</organism>
<dbReference type="EMBL" id="CM041546">
    <property type="protein sequence ID" value="KAI3361339.1"/>
    <property type="molecule type" value="Genomic_DNA"/>
</dbReference>
<evidence type="ECO:0000313" key="1">
    <source>
        <dbReference type="EMBL" id="KAI3361339.1"/>
    </source>
</evidence>
<comment type="caution">
    <text evidence="1">The sequence shown here is derived from an EMBL/GenBank/DDBJ whole genome shotgun (WGS) entry which is preliminary data.</text>
</comment>
<name>A0ACB8W0L2_9TELE</name>
<accession>A0ACB8W0L2</accession>
<proteinExistence type="predicted"/>